<evidence type="ECO:0000256" key="5">
    <source>
        <dbReference type="ARBA" id="ARBA00022692"/>
    </source>
</evidence>
<protein>
    <recommendedName>
        <fullName evidence="9">Bacterial sugar transferase domain-containing protein</fullName>
    </recommendedName>
</protein>
<name>A0ABQ5YLS9_9NEIS</name>
<keyword evidence="4" id="KW-0808">Transferase</keyword>
<evidence type="ECO:0000313" key="11">
    <source>
        <dbReference type="Proteomes" id="UP001156706"/>
    </source>
</evidence>
<dbReference type="InterPro" id="IPR003362">
    <property type="entry name" value="Bact_transf"/>
</dbReference>
<sequence length="209" mass="23825">MSPLLSRFNSGTKRLLDILLGLLALLLCAPVLLLLYGLLCLQGGRPLFGHVRVGRHGRTFHCYKFRTMYVDAEQRLAELLARDPEARRQWQQDFKLKQDPRVTPLGAFLRKSSLDELPQLWNVLRGQMSLVGPRPVVSEELPRYGEALASYLAVRPGITGLWQVSGRNDTSYAQRVALDAHYVRNWSLWLDISILLRTCLVVLNRRGAY</sequence>
<evidence type="ECO:0000256" key="8">
    <source>
        <dbReference type="SAM" id="Phobius"/>
    </source>
</evidence>
<keyword evidence="3" id="KW-1003">Cell membrane</keyword>
<organism evidence="10 11">
    <name type="scientific">Chitinimonas prasina</name>
    <dbReference type="NCBI Taxonomy" id="1434937"/>
    <lineage>
        <taxon>Bacteria</taxon>
        <taxon>Pseudomonadati</taxon>
        <taxon>Pseudomonadota</taxon>
        <taxon>Betaproteobacteria</taxon>
        <taxon>Neisseriales</taxon>
        <taxon>Chitinibacteraceae</taxon>
        <taxon>Chitinimonas</taxon>
    </lineage>
</organism>
<keyword evidence="11" id="KW-1185">Reference proteome</keyword>
<gene>
    <name evidence="10" type="ORF">GCM10007907_26490</name>
</gene>
<comment type="similarity">
    <text evidence="2">Belongs to the bacterial sugar transferase family.</text>
</comment>
<keyword evidence="6 8" id="KW-1133">Transmembrane helix</keyword>
<dbReference type="PANTHER" id="PTHR30576:SF4">
    <property type="entry name" value="UNDECAPRENYL-PHOSPHATE GALACTOSE PHOSPHOTRANSFERASE"/>
    <property type="match status" value="1"/>
</dbReference>
<evidence type="ECO:0000256" key="6">
    <source>
        <dbReference type="ARBA" id="ARBA00022989"/>
    </source>
</evidence>
<reference evidence="11" key="1">
    <citation type="journal article" date="2019" name="Int. J. Syst. Evol. Microbiol.">
        <title>The Global Catalogue of Microorganisms (GCM) 10K type strain sequencing project: providing services to taxonomists for standard genome sequencing and annotation.</title>
        <authorList>
            <consortium name="The Broad Institute Genomics Platform"/>
            <consortium name="The Broad Institute Genome Sequencing Center for Infectious Disease"/>
            <person name="Wu L."/>
            <person name="Ma J."/>
        </authorList>
    </citation>
    <scope>NUCLEOTIDE SEQUENCE [LARGE SCALE GENOMIC DNA]</scope>
    <source>
        <strain evidence="11">NBRC 110044</strain>
    </source>
</reference>
<feature type="transmembrane region" description="Helical" evidence="8">
    <location>
        <begin position="20"/>
        <end position="41"/>
    </location>
</feature>
<accession>A0ABQ5YLS9</accession>
<proteinExistence type="inferred from homology"/>
<evidence type="ECO:0000256" key="7">
    <source>
        <dbReference type="ARBA" id="ARBA00023136"/>
    </source>
</evidence>
<evidence type="ECO:0000256" key="2">
    <source>
        <dbReference type="ARBA" id="ARBA00006464"/>
    </source>
</evidence>
<feature type="domain" description="Bacterial sugar transferase" evidence="9">
    <location>
        <begin position="13"/>
        <end position="203"/>
    </location>
</feature>
<evidence type="ECO:0000259" key="9">
    <source>
        <dbReference type="Pfam" id="PF02397"/>
    </source>
</evidence>
<comment type="caution">
    <text evidence="10">The sequence shown here is derived from an EMBL/GenBank/DDBJ whole genome shotgun (WGS) entry which is preliminary data.</text>
</comment>
<dbReference type="RefSeq" id="WP_284196960.1">
    <property type="nucleotide sequence ID" value="NZ_BSOG01000003.1"/>
</dbReference>
<dbReference type="EMBL" id="BSOG01000003">
    <property type="protein sequence ID" value="GLR13859.1"/>
    <property type="molecule type" value="Genomic_DNA"/>
</dbReference>
<evidence type="ECO:0000256" key="4">
    <source>
        <dbReference type="ARBA" id="ARBA00022679"/>
    </source>
</evidence>
<dbReference type="Pfam" id="PF02397">
    <property type="entry name" value="Bac_transf"/>
    <property type="match status" value="1"/>
</dbReference>
<keyword evidence="7 8" id="KW-0472">Membrane</keyword>
<evidence type="ECO:0000256" key="1">
    <source>
        <dbReference type="ARBA" id="ARBA00004236"/>
    </source>
</evidence>
<dbReference type="PANTHER" id="PTHR30576">
    <property type="entry name" value="COLANIC BIOSYNTHESIS UDP-GLUCOSE LIPID CARRIER TRANSFERASE"/>
    <property type="match status" value="1"/>
</dbReference>
<keyword evidence="5 8" id="KW-0812">Transmembrane</keyword>
<comment type="subcellular location">
    <subcellularLocation>
        <location evidence="1">Cell membrane</location>
    </subcellularLocation>
</comment>
<evidence type="ECO:0000313" key="10">
    <source>
        <dbReference type="EMBL" id="GLR13859.1"/>
    </source>
</evidence>
<dbReference type="Proteomes" id="UP001156706">
    <property type="component" value="Unassembled WGS sequence"/>
</dbReference>
<evidence type="ECO:0000256" key="3">
    <source>
        <dbReference type="ARBA" id="ARBA00022475"/>
    </source>
</evidence>